<name>A0A0Q3UQQ7_AMAAE</name>
<dbReference type="EMBL" id="LMAW01002900">
    <property type="protein sequence ID" value="KQK75794.1"/>
    <property type="molecule type" value="Genomic_DNA"/>
</dbReference>
<gene>
    <name evidence="1" type="ORF">AAES_161139</name>
</gene>
<dbReference type="PANTHER" id="PTHR12845:SF3">
    <property type="entry name" value="RHO GUANINE NUCLEOTIDE EXCHANGE FACTOR 16"/>
    <property type="match status" value="1"/>
</dbReference>
<evidence type="ECO:0000313" key="1">
    <source>
        <dbReference type="EMBL" id="KQK75794.1"/>
    </source>
</evidence>
<proteinExistence type="predicted"/>
<reference evidence="1 2" key="1">
    <citation type="submission" date="2015-10" db="EMBL/GenBank/DDBJ databases">
        <authorList>
            <person name="Gilbert D.G."/>
        </authorList>
    </citation>
    <scope>NUCLEOTIDE SEQUENCE [LARGE SCALE GENOMIC DNA]</scope>
    <source>
        <strain evidence="1">FVVF132</strain>
    </source>
</reference>
<dbReference type="Proteomes" id="UP000051836">
    <property type="component" value="Unassembled WGS sequence"/>
</dbReference>
<dbReference type="OrthoDB" id="27593at2759"/>
<dbReference type="STRING" id="12930.A0A0Q3UQQ7"/>
<dbReference type="GO" id="GO:0005085">
    <property type="term" value="F:guanyl-nucleotide exchange factor activity"/>
    <property type="evidence" value="ECO:0007669"/>
    <property type="project" value="InterPro"/>
</dbReference>
<accession>A0A0Q3UQQ7</accession>
<evidence type="ECO:0000313" key="2">
    <source>
        <dbReference type="Proteomes" id="UP000051836"/>
    </source>
</evidence>
<keyword evidence="2" id="KW-1185">Reference proteome</keyword>
<dbReference type="PANTHER" id="PTHR12845">
    <property type="entry name" value="GUANINE NUCLEOTIDE EXCHANGE FACTOR"/>
    <property type="match status" value="1"/>
</dbReference>
<dbReference type="InterPro" id="IPR047271">
    <property type="entry name" value="Ephexin-like"/>
</dbReference>
<organism evidence="1 2">
    <name type="scientific">Amazona aestiva</name>
    <name type="common">Blue-fronted Amazon parrot</name>
    <dbReference type="NCBI Taxonomy" id="12930"/>
    <lineage>
        <taxon>Eukaryota</taxon>
        <taxon>Metazoa</taxon>
        <taxon>Chordata</taxon>
        <taxon>Craniata</taxon>
        <taxon>Vertebrata</taxon>
        <taxon>Euteleostomi</taxon>
        <taxon>Archelosauria</taxon>
        <taxon>Archosauria</taxon>
        <taxon>Dinosauria</taxon>
        <taxon>Saurischia</taxon>
        <taxon>Theropoda</taxon>
        <taxon>Coelurosauria</taxon>
        <taxon>Aves</taxon>
        <taxon>Neognathae</taxon>
        <taxon>Neoaves</taxon>
        <taxon>Telluraves</taxon>
        <taxon>Australaves</taxon>
        <taxon>Psittaciformes</taxon>
        <taxon>Psittacidae</taxon>
        <taxon>Amazona</taxon>
    </lineage>
</organism>
<sequence>MLSLRLLCGMDFSSARSDRARWITALMHREKEKPDTTPKGDLSQVEITQPYLAKQADEISLQQADVVLVLGGEDAVLGSDLCRVSGATIFQPLMN</sequence>
<dbReference type="AlphaFoldDB" id="A0A0Q3UQQ7"/>
<protein>
    <submittedName>
        <fullName evidence="1">Uncharacterized protein</fullName>
    </submittedName>
</protein>
<comment type="caution">
    <text evidence="1">The sequence shown here is derived from an EMBL/GenBank/DDBJ whole genome shotgun (WGS) entry which is preliminary data.</text>
</comment>